<dbReference type="FunFam" id="1.20.1250.20:FF:000379">
    <property type="entry name" value="Uncharacterized protein, isoform A"/>
    <property type="match status" value="1"/>
</dbReference>
<evidence type="ECO:0000313" key="9">
    <source>
        <dbReference type="Proteomes" id="UP000515160"/>
    </source>
</evidence>
<evidence type="ECO:0000256" key="6">
    <source>
        <dbReference type="ARBA" id="ARBA00023136"/>
    </source>
</evidence>
<evidence type="ECO:0000256" key="4">
    <source>
        <dbReference type="ARBA" id="ARBA00022856"/>
    </source>
</evidence>
<keyword evidence="6 8" id="KW-0472">Membrane</keyword>
<organism evidence="9 10">
    <name type="scientific">Drosophila albomicans</name>
    <name type="common">Fruit fly</name>
    <dbReference type="NCBI Taxonomy" id="7291"/>
    <lineage>
        <taxon>Eukaryota</taxon>
        <taxon>Metazoa</taxon>
        <taxon>Ecdysozoa</taxon>
        <taxon>Arthropoda</taxon>
        <taxon>Hexapoda</taxon>
        <taxon>Insecta</taxon>
        <taxon>Pterygota</taxon>
        <taxon>Neoptera</taxon>
        <taxon>Endopterygota</taxon>
        <taxon>Diptera</taxon>
        <taxon>Brachycera</taxon>
        <taxon>Muscomorpha</taxon>
        <taxon>Ephydroidea</taxon>
        <taxon>Drosophilidae</taxon>
        <taxon>Drosophila</taxon>
    </lineage>
</organism>
<dbReference type="InterPro" id="IPR036259">
    <property type="entry name" value="MFS_trans_sf"/>
</dbReference>
<evidence type="ECO:0000256" key="5">
    <source>
        <dbReference type="ARBA" id="ARBA00022989"/>
    </source>
</evidence>
<dbReference type="AlphaFoldDB" id="A0A6P8XX96"/>
<feature type="region of interest" description="Disordered" evidence="7">
    <location>
        <begin position="306"/>
        <end position="326"/>
    </location>
</feature>
<evidence type="ECO:0000256" key="1">
    <source>
        <dbReference type="ARBA" id="ARBA00004141"/>
    </source>
</evidence>
<dbReference type="GeneID" id="117566586"/>
<keyword evidence="9" id="KW-1185">Reference proteome</keyword>
<dbReference type="Proteomes" id="UP000515160">
    <property type="component" value="Chromosome X"/>
</dbReference>
<keyword evidence="4" id="KW-0813">Transport</keyword>
<protein>
    <submittedName>
        <fullName evidence="10">Solute carrier family 15 member 1-like</fullName>
    </submittedName>
</protein>
<dbReference type="Gene3D" id="1.20.1250.20">
    <property type="entry name" value="MFS general substrate transporter like domains"/>
    <property type="match status" value="1"/>
</dbReference>
<name>A0A6P8XX96_DROAB</name>
<evidence type="ECO:0000256" key="3">
    <source>
        <dbReference type="ARBA" id="ARBA00022692"/>
    </source>
</evidence>
<dbReference type="GO" id="GO:0016020">
    <property type="term" value="C:membrane"/>
    <property type="evidence" value="ECO:0007669"/>
    <property type="project" value="UniProtKB-SubCell"/>
</dbReference>
<evidence type="ECO:0000313" key="10">
    <source>
        <dbReference type="RefSeq" id="XP_034102022.1"/>
    </source>
</evidence>
<proteinExistence type="inferred from homology"/>
<keyword evidence="4" id="KW-0653">Protein transport</keyword>
<dbReference type="OrthoDB" id="8904098at2759"/>
<reference evidence="10" key="1">
    <citation type="submission" date="2025-08" db="UniProtKB">
        <authorList>
            <consortium name="RefSeq"/>
        </authorList>
    </citation>
    <scope>IDENTIFICATION</scope>
    <source>
        <strain evidence="10">15112-1751.03</strain>
        <tissue evidence="10">Whole Adult</tissue>
    </source>
</reference>
<evidence type="ECO:0000256" key="7">
    <source>
        <dbReference type="SAM" id="MobiDB-lite"/>
    </source>
</evidence>
<comment type="subcellular location">
    <subcellularLocation>
        <location evidence="1">Membrane</location>
        <topology evidence="1">Multi-pass membrane protein</topology>
    </subcellularLocation>
</comment>
<feature type="transmembrane region" description="Helical" evidence="8">
    <location>
        <begin position="207"/>
        <end position="231"/>
    </location>
</feature>
<feature type="transmembrane region" description="Helical" evidence="8">
    <location>
        <begin position="275"/>
        <end position="296"/>
    </location>
</feature>
<dbReference type="Pfam" id="PF00854">
    <property type="entry name" value="PTR2"/>
    <property type="match status" value="1"/>
</dbReference>
<sequence length="326" mass="36983">MIMRTYPVIPEEGSTQVRIFSGIHGCNYRVSTNIGSGLNFTLQGIDFYSSGNIATNLDGTFSLDYKIESLTQGCPQLDSGNQLLSEATAHTLFLRPQQSVTKHWYEDELQKSNKSLALVRTLANLPATTRILWREVKTGNTALELLARHHDLYELNTIEYEVLHGQVLIHQQRLRPGGVYALVIGQESANGFVSRMFEVTEPNSMSMLWLIPQYVVMTLGEVMFSVTGLVFSYSQAPRSMKSLIQAFWLLTVAFGNIIVVVVAELKFFQSQANEFFLFAGLMFVDMLIFMWFACYYKTYDENTAPKLHSESKPGQRKLIKPQHYSE</sequence>
<dbReference type="GO" id="GO:0015833">
    <property type="term" value="P:peptide transport"/>
    <property type="evidence" value="ECO:0007669"/>
    <property type="project" value="UniProtKB-KW"/>
</dbReference>
<dbReference type="InterPro" id="IPR000109">
    <property type="entry name" value="POT_fam"/>
</dbReference>
<evidence type="ECO:0000256" key="8">
    <source>
        <dbReference type="SAM" id="Phobius"/>
    </source>
</evidence>
<comment type="similarity">
    <text evidence="2">Belongs to the major facilitator superfamily. Proton-dependent oligopeptide transporter (POT/PTR) (TC 2.A.17) family.</text>
</comment>
<feature type="transmembrane region" description="Helical" evidence="8">
    <location>
        <begin position="243"/>
        <end position="263"/>
    </location>
</feature>
<dbReference type="PANTHER" id="PTHR11654">
    <property type="entry name" value="OLIGOPEPTIDE TRANSPORTER-RELATED"/>
    <property type="match status" value="1"/>
</dbReference>
<keyword evidence="3 8" id="KW-0812">Transmembrane</keyword>
<accession>A0A6P8XX96</accession>
<gene>
    <name evidence="10" type="primary">LOC117566586</name>
</gene>
<dbReference type="RefSeq" id="XP_034102022.1">
    <property type="nucleotide sequence ID" value="XM_034246131.2"/>
</dbReference>
<dbReference type="GO" id="GO:0022857">
    <property type="term" value="F:transmembrane transporter activity"/>
    <property type="evidence" value="ECO:0007669"/>
    <property type="project" value="InterPro"/>
</dbReference>
<keyword evidence="4" id="KW-0571">Peptide transport</keyword>
<keyword evidence="5 8" id="KW-1133">Transmembrane helix</keyword>
<evidence type="ECO:0000256" key="2">
    <source>
        <dbReference type="ARBA" id="ARBA00005982"/>
    </source>
</evidence>